<evidence type="ECO:0000259" key="16">
    <source>
        <dbReference type="Pfam" id="PF01326"/>
    </source>
</evidence>
<dbReference type="InterPro" id="IPR002192">
    <property type="entry name" value="PPDK_AMP/ATP-bd"/>
</dbReference>
<evidence type="ECO:0000256" key="4">
    <source>
        <dbReference type="ARBA" id="ARBA00020138"/>
    </source>
</evidence>
<keyword evidence="7" id="KW-0547">Nucleotide-binding</keyword>
<organism evidence="18 19">
    <name type="scientific">Agathobacter rectalis</name>
    <dbReference type="NCBI Taxonomy" id="39491"/>
    <lineage>
        <taxon>Bacteria</taxon>
        <taxon>Bacillati</taxon>
        <taxon>Bacillota</taxon>
        <taxon>Clostridia</taxon>
        <taxon>Lachnospirales</taxon>
        <taxon>Lachnospiraceae</taxon>
        <taxon>Agathobacter</taxon>
    </lineage>
</organism>
<evidence type="ECO:0000256" key="13">
    <source>
        <dbReference type="PIRSR" id="PIRSR000853-2"/>
    </source>
</evidence>
<feature type="binding site" evidence="14">
    <location>
        <position position="749"/>
    </location>
    <ligand>
        <name>Mg(2+)</name>
        <dbReference type="ChEBI" id="CHEBI:18420"/>
    </ligand>
</feature>
<dbReference type="PANTHER" id="PTHR22931:SF9">
    <property type="entry name" value="PYRUVATE, PHOSPHATE DIKINASE 1, CHLOROPLASTIC"/>
    <property type="match status" value="1"/>
</dbReference>
<comment type="caution">
    <text evidence="18">The sequence shown here is derived from an EMBL/GenBank/DDBJ whole genome shotgun (WGS) entry which is preliminary data.</text>
</comment>
<dbReference type="GO" id="GO:0046872">
    <property type="term" value="F:metal ion binding"/>
    <property type="evidence" value="ECO:0007669"/>
    <property type="project" value="UniProtKB-UniRule"/>
</dbReference>
<dbReference type="Gene3D" id="3.50.30.10">
    <property type="entry name" value="Phosphohistidine domain"/>
    <property type="match status" value="1"/>
</dbReference>
<dbReference type="GO" id="GO:0016301">
    <property type="term" value="F:kinase activity"/>
    <property type="evidence" value="ECO:0007669"/>
    <property type="project" value="UniProtKB-UniRule"/>
</dbReference>
<dbReference type="PROSITE" id="PS00370">
    <property type="entry name" value="PEP_ENZYMES_PHOS_SITE"/>
    <property type="match status" value="1"/>
</dbReference>
<evidence type="ECO:0000259" key="17">
    <source>
        <dbReference type="Pfam" id="PF02896"/>
    </source>
</evidence>
<evidence type="ECO:0000256" key="9">
    <source>
        <dbReference type="ARBA" id="ARBA00022840"/>
    </source>
</evidence>
<dbReference type="NCBIfam" id="NF004531">
    <property type="entry name" value="PRK05878.1"/>
    <property type="match status" value="1"/>
</dbReference>
<keyword evidence="5 18" id="KW-0808">Transferase</keyword>
<dbReference type="Gene3D" id="3.20.20.60">
    <property type="entry name" value="Phosphoenolpyruvate-binding domains"/>
    <property type="match status" value="1"/>
</dbReference>
<evidence type="ECO:0000256" key="7">
    <source>
        <dbReference type="ARBA" id="ARBA00022741"/>
    </source>
</evidence>
<dbReference type="InterPro" id="IPR036637">
    <property type="entry name" value="Phosphohistidine_dom_sf"/>
</dbReference>
<accession>A0A6L5T3Q8</accession>
<evidence type="ECO:0000256" key="1">
    <source>
        <dbReference type="ARBA" id="ARBA00001946"/>
    </source>
</evidence>
<name>A0A6L5T3Q8_9FIRM</name>
<comment type="catalytic activity">
    <reaction evidence="11">
        <text>pyruvate + phosphate + ATP = phosphoenolpyruvate + AMP + diphosphate + H(+)</text>
        <dbReference type="Rhea" id="RHEA:10756"/>
        <dbReference type="ChEBI" id="CHEBI:15361"/>
        <dbReference type="ChEBI" id="CHEBI:15378"/>
        <dbReference type="ChEBI" id="CHEBI:30616"/>
        <dbReference type="ChEBI" id="CHEBI:33019"/>
        <dbReference type="ChEBI" id="CHEBI:43474"/>
        <dbReference type="ChEBI" id="CHEBI:58702"/>
        <dbReference type="ChEBI" id="CHEBI:456215"/>
        <dbReference type="EC" id="2.7.9.1"/>
    </reaction>
</comment>
<feature type="binding site" evidence="13">
    <location>
        <position position="620"/>
    </location>
    <ligand>
        <name>substrate</name>
    </ligand>
</feature>
<keyword evidence="6 14" id="KW-0479">Metal-binding</keyword>
<evidence type="ECO:0000256" key="12">
    <source>
        <dbReference type="PIRSR" id="PIRSR000853-1"/>
    </source>
</evidence>
<dbReference type="Gene3D" id="3.30.470.20">
    <property type="entry name" value="ATP-grasp fold, B domain"/>
    <property type="match status" value="1"/>
</dbReference>
<dbReference type="EMBL" id="WKQP01000001">
    <property type="protein sequence ID" value="MSC58807.1"/>
    <property type="molecule type" value="Genomic_DNA"/>
</dbReference>
<dbReference type="RefSeq" id="WP_154266381.1">
    <property type="nucleotide sequence ID" value="NZ_WKQP01000001.1"/>
</dbReference>
<keyword evidence="18" id="KW-0670">Pyruvate</keyword>
<dbReference type="GO" id="GO:0050242">
    <property type="term" value="F:pyruvate, phosphate dikinase activity"/>
    <property type="evidence" value="ECO:0007669"/>
    <property type="project" value="UniProtKB-UniRule"/>
</dbReference>
<feature type="binding site" evidence="13">
    <location>
        <position position="564"/>
    </location>
    <ligand>
        <name>substrate</name>
    </ligand>
</feature>
<dbReference type="NCBIfam" id="TIGR01828">
    <property type="entry name" value="pyru_phos_dikin"/>
    <property type="match status" value="1"/>
</dbReference>
<feature type="domain" description="Pyruvate phosphate dikinase AMP/ATP-binding" evidence="16">
    <location>
        <begin position="307"/>
        <end position="354"/>
    </location>
</feature>
<evidence type="ECO:0000313" key="18">
    <source>
        <dbReference type="EMBL" id="MSC58807.1"/>
    </source>
</evidence>
<comment type="similarity">
    <text evidence="2 11">Belongs to the PEP-utilizing enzyme family.</text>
</comment>
<feature type="binding site" evidence="14">
    <location>
        <position position="773"/>
    </location>
    <ligand>
        <name>Mg(2+)</name>
        <dbReference type="ChEBI" id="CHEBI:18420"/>
    </ligand>
</feature>
<keyword evidence="8 18" id="KW-0418">Kinase</keyword>
<dbReference type="SUPFAM" id="SSF51621">
    <property type="entry name" value="Phosphoenolpyruvate/pyruvate domain"/>
    <property type="match status" value="1"/>
</dbReference>
<gene>
    <name evidence="18" type="ORF">GKE07_00965</name>
</gene>
<evidence type="ECO:0000256" key="10">
    <source>
        <dbReference type="ARBA" id="ARBA00022842"/>
    </source>
</evidence>
<evidence type="ECO:0000256" key="6">
    <source>
        <dbReference type="ARBA" id="ARBA00022723"/>
    </source>
</evidence>
<evidence type="ECO:0000256" key="11">
    <source>
        <dbReference type="PIRNR" id="PIRNR000853"/>
    </source>
</evidence>
<dbReference type="InterPro" id="IPR040442">
    <property type="entry name" value="Pyrv_kinase-like_dom_sf"/>
</dbReference>
<evidence type="ECO:0000256" key="8">
    <source>
        <dbReference type="ARBA" id="ARBA00022777"/>
    </source>
</evidence>
<dbReference type="Gene3D" id="1.20.80.30">
    <property type="match status" value="1"/>
</dbReference>
<dbReference type="SUPFAM" id="SSF56059">
    <property type="entry name" value="Glutathione synthetase ATP-binding domain-like"/>
    <property type="match status" value="1"/>
</dbReference>
<dbReference type="EC" id="2.7.9.1" evidence="3 11"/>
<feature type="binding site" evidence="13">
    <location>
        <position position="771"/>
    </location>
    <ligand>
        <name>substrate</name>
    </ligand>
</feature>
<evidence type="ECO:0000256" key="2">
    <source>
        <dbReference type="ARBA" id="ARBA00007837"/>
    </source>
</evidence>
<reference evidence="18 19" key="1">
    <citation type="journal article" date="2019" name="Nat. Med.">
        <title>A library of human gut bacterial isolates paired with longitudinal multiomics data enables mechanistic microbiome research.</title>
        <authorList>
            <person name="Poyet M."/>
            <person name="Groussin M."/>
            <person name="Gibbons S.M."/>
            <person name="Avila-Pacheco J."/>
            <person name="Jiang X."/>
            <person name="Kearney S.M."/>
            <person name="Perrotta A.R."/>
            <person name="Berdy B."/>
            <person name="Zhao S."/>
            <person name="Lieberman T.D."/>
            <person name="Swanson P.K."/>
            <person name="Smith M."/>
            <person name="Roesemann S."/>
            <person name="Alexander J.E."/>
            <person name="Rich S.A."/>
            <person name="Livny J."/>
            <person name="Vlamakis H."/>
            <person name="Clish C."/>
            <person name="Bullock K."/>
            <person name="Deik A."/>
            <person name="Scott J."/>
            <person name="Pierce K.A."/>
            <person name="Xavier R.J."/>
            <person name="Alm E.J."/>
        </authorList>
    </citation>
    <scope>NUCLEOTIDE SEQUENCE [LARGE SCALE GENOMIC DNA]</scope>
    <source>
        <strain evidence="18 19">BIOML-A11</strain>
    </source>
</reference>
<dbReference type="InterPro" id="IPR015813">
    <property type="entry name" value="Pyrv/PenolPyrv_kinase-like_dom"/>
</dbReference>
<dbReference type="InterPro" id="IPR018274">
    <property type="entry name" value="PEP_util_AS"/>
</dbReference>
<evidence type="ECO:0000259" key="15">
    <source>
        <dbReference type="Pfam" id="PF00391"/>
    </source>
</evidence>
<feature type="binding site" evidence="13">
    <location>
        <position position="749"/>
    </location>
    <ligand>
        <name>substrate</name>
    </ligand>
</feature>
<feature type="domain" description="PEP-utilising enzyme C-terminal" evidence="17">
    <location>
        <begin position="523"/>
        <end position="873"/>
    </location>
</feature>
<feature type="binding site" evidence="13">
    <location>
        <position position="770"/>
    </location>
    <ligand>
        <name>substrate</name>
    </ligand>
</feature>
<feature type="domain" description="PEP-utilising enzyme mobile" evidence="15">
    <location>
        <begin position="425"/>
        <end position="506"/>
    </location>
</feature>
<evidence type="ECO:0000256" key="5">
    <source>
        <dbReference type="ARBA" id="ARBA00022679"/>
    </source>
</evidence>
<dbReference type="AlphaFoldDB" id="A0A6L5T3Q8"/>
<dbReference type="InterPro" id="IPR010121">
    <property type="entry name" value="Pyruvate_phosphate_dikinase"/>
</dbReference>
<feature type="binding site" evidence="13">
    <location>
        <position position="772"/>
    </location>
    <ligand>
        <name>substrate</name>
    </ligand>
</feature>
<dbReference type="InterPro" id="IPR000121">
    <property type="entry name" value="PEP_util_C"/>
</dbReference>
<keyword evidence="9" id="KW-0067">ATP-binding</keyword>
<dbReference type="Pfam" id="PF00391">
    <property type="entry name" value="PEP-utilizers"/>
    <property type="match status" value="1"/>
</dbReference>
<evidence type="ECO:0000256" key="3">
    <source>
        <dbReference type="ARBA" id="ARBA00011994"/>
    </source>
</evidence>
<comment type="cofactor">
    <cofactor evidence="1 11 14">
        <name>Mg(2+)</name>
        <dbReference type="ChEBI" id="CHEBI:18420"/>
    </cofactor>
</comment>
<dbReference type="SUPFAM" id="SSF52009">
    <property type="entry name" value="Phosphohistidine domain"/>
    <property type="match status" value="1"/>
</dbReference>
<dbReference type="InterPro" id="IPR013815">
    <property type="entry name" value="ATP_grasp_subdomain_1"/>
</dbReference>
<feature type="domain" description="Pyruvate phosphate dikinase AMP/ATP-binding" evidence="16">
    <location>
        <begin position="78"/>
        <end position="291"/>
    </location>
</feature>
<sequence length="880" mass="96964">MANKWVYTFKEGNMTMRNLLGGKGANLAEMTEIGLPVPQGFTITTEACTQYYEDGRKINDEIMAQTMEGVKWMEEVNGKKFGDLKNPLLVSVRSGARASMPGMMDTILNLGLNDDVVAAMIAGNPDPAFERFVYDSYRRFIQMFSDVVMEVGKKYFEQLIDRMKEDRGVKFDVDLTAADLKELAEQFKAEYKNQLGSDFPSDPVEQLKLAIEAVFRSWDNPRANVYRRDNDIPYSWGTAVNVMPMVFGNLNNESGTGVAFTRDPATGENKLMGEFLINAQGEDVVAGVRTPMPIAQMEQEFPEAYAEFLKVCETLENHYHDMQDMEFTVENKKLYMLQCRNGKRTAPAALKIACDLVDEGHKTPAEAVAMIDPRNLDTLLHPQFDAAALKAATPLGKGLGASPGAACGKVVFTADDAEAWAERGEKVVLVRLETSPEDITGMKAAQGILTVRGGMTSHAAVVARGMGTCCVSGCGDINMDEENKKFTLAGQTFTEGSEISIDGTTGNIYAGIIPTVDASIAGEFGRVMAWADEFRRLKVRTNADTPADAKKARELGAEGIGLCRTEHMFFDPERIAAFREMICSDTVEERETALNKILPYQQGDFEKLYEALEGCPVTIRFLDPPLHEFVPTEDADIEKLAKAKNKSVEEIKAICESLHEFNPMMGHRGCRLAVTYPEIAKMQTKAVIRAAINVKKAHPDWDIEPEIMIPLVCEIKELKFVKKIVVETADAEIAAANADIKYHVGTMIEIPRAALTADEIATEADFFCFGTNDLTQMTFGFSRDDAGKFLNAYYDNKIFENDPFAKLDQTGVGKLMETAIKLGKPVNPNLHVGICGEHGGDPSSVEFCHKIGLDYVSCSPFRVPIARLAAAQAAIAEQAK</sequence>
<dbReference type="Pfam" id="PF01326">
    <property type="entry name" value="PPDK_N"/>
    <property type="match status" value="3"/>
</dbReference>
<feature type="domain" description="Pyruvate phosphate dikinase AMP/ATP-binding" evidence="16">
    <location>
        <begin position="18"/>
        <end position="65"/>
    </location>
</feature>
<evidence type="ECO:0000256" key="14">
    <source>
        <dbReference type="PIRSR" id="PIRSR000853-3"/>
    </source>
</evidence>
<evidence type="ECO:0000313" key="19">
    <source>
        <dbReference type="Proteomes" id="UP000479563"/>
    </source>
</evidence>
<dbReference type="InterPro" id="IPR008279">
    <property type="entry name" value="PEP-util_enz_mobile_dom"/>
</dbReference>
<feature type="binding site" evidence="13">
    <location>
        <position position="773"/>
    </location>
    <ligand>
        <name>substrate</name>
    </ligand>
</feature>
<feature type="active site" description="Tele-phosphohistidine intermediate" evidence="12">
    <location>
        <position position="458"/>
    </location>
</feature>
<dbReference type="Gene3D" id="1.10.189.10">
    <property type="entry name" value="Pyruvate Phosphate Dikinase, domain 2"/>
    <property type="match status" value="1"/>
</dbReference>
<protein>
    <recommendedName>
        <fullName evidence="4 11">Pyruvate, phosphate dikinase</fullName>
        <ecNumber evidence="3 11">2.7.9.1</ecNumber>
    </recommendedName>
</protein>
<feature type="active site" description="Proton donor" evidence="12">
    <location>
        <position position="835"/>
    </location>
</feature>
<keyword evidence="10 14" id="KW-0460">Magnesium</keyword>
<dbReference type="GO" id="GO:0005524">
    <property type="term" value="F:ATP binding"/>
    <property type="evidence" value="ECO:0007669"/>
    <property type="project" value="UniProtKB-UniRule"/>
</dbReference>
<dbReference type="Pfam" id="PF02896">
    <property type="entry name" value="PEP-utilizers_C"/>
    <property type="match status" value="1"/>
</dbReference>
<dbReference type="Gene3D" id="3.30.1490.20">
    <property type="entry name" value="ATP-grasp fold, A domain"/>
    <property type="match status" value="1"/>
</dbReference>
<dbReference type="Proteomes" id="UP000479563">
    <property type="component" value="Unassembled WGS sequence"/>
</dbReference>
<dbReference type="PIRSF" id="PIRSF000853">
    <property type="entry name" value="PPDK"/>
    <property type="match status" value="1"/>
</dbReference>
<proteinExistence type="inferred from homology"/>
<dbReference type="PANTHER" id="PTHR22931">
    <property type="entry name" value="PHOSPHOENOLPYRUVATE DIKINASE-RELATED"/>
    <property type="match status" value="1"/>
</dbReference>